<feature type="chain" id="PRO_5012128979" evidence="1">
    <location>
        <begin position="33"/>
        <end position="394"/>
    </location>
</feature>
<dbReference type="RefSeq" id="WP_088482968.1">
    <property type="nucleotide sequence ID" value="NZ_NISI01000002.1"/>
</dbReference>
<comment type="caution">
    <text evidence="2">The sequence shown here is derived from an EMBL/GenBank/DDBJ whole genome shotgun (WGS) entry which is preliminary data.</text>
</comment>
<protein>
    <submittedName>
        <fullName evidence="2">Uncharacterized protein</fullName>
    </submittedName>
</protein>
<organism evidence="2 3">
    <name type="scientific">Roseateles puraquae</name>
    <dbReference type="NCBI Taxonomy" id="431059"/>
    <lineage>
        <taxon>Bacteria</taxon>
        <taxon>Pseudomonadati</taxon>
        <taxon>Pseudomonadota</taxon>
        <taxon>Betaproteobacteria</taxon>
        <taxon>Burkholderiales</taxon>
        <taxon>Sphaerotilaceae</taxon>
        <taxon>Roseateles</taxon>
    </lineage>
</organism>
<evidence type="ECO:0000313" key="2">
    <source>
        <dbReference type="EMBL" id="OWR04834.1"/>
    </source>
</evidence>
<dbReference type="Proteomes" id="UP000197446">
    <property type="component" value="Unassembled WGS sequence"/>
</dbReference>
<name>A0A254NB45_9BURK</name>
<accession>A0A254NB45</accession>
<sequence length="394" mass="42533">MFSRRLPQELTLRLRRVALLSLMGGAVTWAAAQTSPPGLPTLVPPSPPAILVQQALPTQARHVIPLEVPARVDGYLGFSELRTTASLAALSLIDPGGRTVWRRTPQQLNRQPAAEIKQPELGDAYQLPPVLNPAAGRWQLVLERTATDARAARLLFTYRVNPRFSLALWTQPAAPGVGQPQLLTLRAYDMGDTITQRPTLAVRVLDARGQAVIDTTADARLPTPSGPQAVIEPGVFFAQWQPAQTGMHRIEVQWQPQPDRAPLVLTQSVDVASAEAQLRFIGMTPEMGANCVQAVALSFEVQLDKPPAPGSSHVVNAQVSGQQGGQQVSMAVNFSGSTGVARGRLTAQALRTLGWPLRQIDSSRLLRFTPDLKVLAAGPRIDLLQQMPGQPPCP</sequence>
<evidence type="ECO:0000313" key="3">
    <source>
        <dbReference type="Proteomes" id="UP000197446"/>
    </source>
</evidence>
<dbReference type="OrthoDB" id="9155918at2"/>
<evidence type="ECO:0000256" key="1">
    <source>
        <dbReference type="SAM" id="SignalP"/>
    </source>
</evidence>
<keyword evidence="3" id="KW-1185">Reference proteome</keyword>
<proteinExistence type="predicted"/>
<dbReference type="AlphaFoldDB" id="A0A254NB45"/>
<feature type="signal peptide" evidence="1">
    <location>
        <begin position="1"/>
        <end position="32"/>
    </location>
</feature>
<reference evidence="2 3" key="1">
    <citation type="journal article" date="2007" name="Int. J. Syst. Evol. Microbiol.">
        <title>Description of Pelomonas aquatica sp. nov. and Pelomonas puraquae sp. nov., isolated from industrial and haemodialysis water.</title>
        <authorList>
            <person name="Gomila M."/>
            <person name="Bowien B."/>
            <person name="Falsen E."/>
            <person name="Moore E.R."/>
            <person name="Lalucat J."/>
        </authorList>
    </citation>
    <scope>NUCLEOTIDE SEQUENCE [LARGE SCALE GENOMIC DNA]</scope>
    <source>
        <strain evidence="2 3">CCUG 52769</strain>
    </source>
</reference>
<keyword evidence="1" id="KW-0732">Signal</keyword>
<dbReference type="EMBL" id="NISI01000002">
    <property type="protein sequence ID" value="OWR04834.1"/>
    <property type="molecule type" value="Genomic_DNA"/>
</dbReference>
<gene>
    <name evidence="2" type="ORF">CDO81_09700</name>
</gene>